<evidence type="ECO:0000313" key="7">
    <source>
        <dbReference type="Proteomes" id="UP000003136"/>
    </source>
</evidence>
<keyword evidence="1" id="KW-0949">S-adenosyl-L-methionine</keyword>
<dbReference type="AlphaFoldDB" id="B7ATB8"/>
<feature type="domain" description="Radical SAM core" evidence="5">
    <location>
        <begin position="155"/>
        <end position="263"/>
    </location>
</feature>
<dbReference type="GO" id="GO:0046872">
    <property type="term" value="F:metal ion binding"/>
    <property type="evidence" value="ECO:0007669"/>
    <property type="project" value="UniProtKB-KW"/>
</dbReference>
<evidence type="ECO:0000256" key="2">
    <source>
        <dbReference type="ARBA" id="ARBA00022723"/>
    </source>
</evidence>
<organism evidence="6 7">
    <name type="scientific">[Bacteroides] pectinophilus ATCC 43243</name>
    <dbReference type="NCBI Taxonomy" id="483218"/>
    <lineage>
        <taxon>Bacteria</taxon>
        <taxon>Bacillati</taxon>
        <taxon>Bacillota</taxon>
        <taxon>Clostridia</taxon>
        <taxon>Eubacteriales</taxon>
    </lineage>
</organism>
<evidence type="ECO:0000256" key="1">
    <source>
        <dbReference type="ARBA" id="ARBA00022691"/>
    </source>
</evidence>
<dbReference type="SUPFAM" id="SSF102114">
    <property type="entry name" value="Radical SAM enzymes"/>
    <property type="match status" value="1"/>
</dbReference>
<dbReference type="GO" id="GO:0003824">
    <property type="term" value="F:catalytic activity"/>
    <property type="evidence" value="ECO:0007669"/>
    <property type="project" value="InterPro"/>
</dbReference>
<keyword evidence="7" id="KW-1185">Reference proteome</keyword>
<dbReference type="InterPro" id="IPR013785">
    <property type="entry name" value="Aldolase_TIM"/>
</dbReference>
<dbReference type="eggNOG" id="COG0535">
    <property type="taxonomic scope" value="Bacteria"/>
</dbReference>
<accession>B7ATB8</accession>
<evidence type="ECO:0000259" key="5">
    <source>
        <dbReference type="Pfam" id="PF04055"/>
    </source>
</evidence>
<keyword evidence="2" id="KW-0479">Metal-binding</keyword>
<dbReference type="InterPro" id="IPR007197">
    <property type="entry name" value="rSAM"/>
</dbReference>
<evidence type="ECO:0000256" key="4">
    <source>
        <dbReference type="ARBA" id="ARBA00023014"/>
    </source>
</evidence>
<dbReference type="Pfam" id="PF04055">
    <property type="entry name" value="Radical_SAM"/>
    <property type="match status" value="1"/>
</dbReference>
<dbReference type="InterPro" id="IPR050377">
    <property type="entry name" value="Radical_SAM_PqqE_MftC-like"/>
</dbReference>
<protein>
    <recommendedName>
        <fullName evidence="5">Radical SAM core domain-containing protein</fullName>
    </recommendedName>
</protein>
<gene>
    <name evidence="6" type="ORF">BACPEC_01388</name>
</gene>
<comment type="caution">
    <text evidence="6">The sequence shown here is derived from an EMBL/GenBank/DDBJ whole genome shotgun (WGS) entry which is preliminary data.</text>
</comment>
<keyword evidence="4" id="KW-0411">Iron-sulfur</keyword>
<dbReference type="Gene3D" id="3.20.20.70">
    <property type="entry name" value="Aldolase class I"/>
    <property type="match status" value="1"/>
</dbReference>
<dbReference type="HOGENOM" id="CLU_673792_0_0_9"/>
<reference evidence="6 7" key="2">
    <citation type="submission" date="2008-11" db="EMBL/GenBank/DDBJ databases">
        <authorList>
            <person name="Fulton L."/>
            <person name="Clifton S."/>
            <person name="Fulton B."/>
            <person name="Xu J."/>
            <person name="Minx P."/>
            <person name="Pepin K.H."/>
            <person name="Johnson M."/>
            <person name="Bhonagiri V."/>
            <person name="Nash W.E."/>
            <person name="Mardis E.R."/>
            <person name="Wilson R.K."/>
        </authorList>
    </citation>
    <scope>NUCLEOTIDE SEQUENCE [LARGE SCALE GENOMIC DNA]</scope>
    <source>
        <strain evidence="6 7">ATCC 43243</strain>
    </source>
</reference>
<reference evidence="6 7" key="1">
    <citation type="submission" date="2008-11" db="EMBL/GenBank/DDBJ databases">
        <title>Draft genome sequence of Bacteroides pectinophilus (ATCC 43243).</title>
        <authorList>
            <person name="Sudarsanam P."/>
            <person name="Ley R."/>
            <person name="Guruge J."/>
            <person name="Turnbaugh P.J."/>
            <person name="Mahowald M."/>
            <person name="Liep D."/>
            <person name="Gordon J."/>
        </authorList>
    </citation>
    <scope>NUCLEOTIDE SEQUENCE [LARGE SCALE GENOMIC DNA]</scope>
    <source>
        <strain evidence="6 7">ATCC 43243</strain>
    </source>
</reference>
<evidence type="ECO:0000256" key="3">
    <source>
        <dbReference type="ARBA" id="ARBA00023004"/>
    </source>
</evidence>
<dbReference type="GO" id="GO:0051536">
    <property type="term" value="F:iron-sulfur cluster binding"/>
    <property type="evidence" value="ECO:0007669"/>
    <property type="project" value="UniProtKB-KW"/>
</dbReference>
<keyword evidence="3" id="KW-0408">Iron</keyword>
<sequence>MKIVFGAGEVAKEYIKNNYSSSIVCYDNDRRKWGKKVIDDVEIITLDELLKIIECNDCEIIVTPKSDTALYFLKDVCKNDDKVYRYADGSLDKIELDNLPEYSVDINAIESERIKRYELIKDTFKRNGDIVAYNHACEYLEYKRNNILAPELGGIELTNNCNLRCKNCPTPTCKREKGYMGDAVFNEAFKYISPDQDSYFSMHGLGEPLLHPKIFEYLDRVTSIKRPVILSTNGLLLDDTNIDSIMNTLNKTSKSRFYISFHSEKSVKNWIKCVDWMTEHKENRIELFGQVLEHNKDEALRWLRNCGISNPCDNKYIRFITSHSFAGNVSARRHEYSDIEVNNRFKNCYYVNSNIILMAWDGRFKSCCLDSEVCADRGSIYDIKNIRCSTHPYKLCHTCDPDWTSNFQ</sequence>
<dbReference type="Proteomes" id="UP000003136">
    <property type="component" value="Unassembled WGS sequence"/>
</dbReference>
<dbReference type="PANTHER" id="PTHR11228:SF7">
    <property type="entry name" value="PQQA PEPTIDE CYCLASE"/>
    <property type="match status" value="1"/>
</dbReference>
<dbReference type="SFLD" id="SFLDS00029">
    <property type="entry name" value="Radical_SAM"/>
    <property type="match status" value="1"/>
</dbReference>
<dbReference type="EMBL" id="ABVQ01000036">
    <property type="protein sequence ID" value="EEC56902.1"/>
    <property type="molecule type" value="Genomic_DNA"/>
</dbReference>
<dbReference type="InterPro" id="IPR058240">
    <property type="entry name" value="rSAM_sf"/>
</dbReference>
<name>B7ATB8_9FIRM</name>
<dbReference type="CDD" id="cd01335">
    <property type="entry name" value="Radical_SAM"/>
    <property type="match status" value="1"/>
</dbReference>
<dbReference type="PANTHER" id="PTHR11228">
    <property type="entry name" value="RADICAL SAM DOMAIN PROTEIN"/>
    <property type="match status" value="1"/>
</dbReference>
<dbReference type="STRING" id="483218.BACPEC_01388"/>
<evidence type="ECO:0000313" key="6">
    <source>
        <dbReference type="EMBL" id="EEC56902.1"/>
    </source>
</evidence>
<proteinExistence type="predicted"/>